<feature type="compositionally biased region" description="Acidic residues" evidence="1">
    <location>
        <begin position="201"/>
        <end position="218"/>
    </location>
</feature>
<sequence>MGYYIGNTTLSKQSFRLFKCCGTKGPLVLDHDLLRLRPRGLLLQKVNDTLPRIHRIKDLGPYFNPLTWKDYAKLDTPATLKHLASKNPGLVWLIDNYYGKKNVNYLFSAKQWGFYADLFTQPTPPGLPNIASLEEFELGRVNVGDLAIWYKRSYPKGSIDNSDGYAYQPVRDIGLATKSYLTVKLARLKKRKKDKRHQIADDTESDEDTDCWGDETNEEERPHTYSDIDESSDENMASQGGSDSDSE</sequence>
<dbReference type="HOGENOM" id="CLU_1124484_0_0_1"/>
<proteinExistence type="predicted"/>
<feature type="compositionally biased region" description="Polar residues" evidence="1">
    <location>
        <begin position="234"/>
        <end position="247"/>
    </location>
</feature>
<protein>
    <submittedName>
        <fullName evidence="2">Uncharacterized protein</fullName>
    </submittedName>
</protein>
<feature type="region of interest" description="Disordered" evidence="1">
    <location>
        <begin position="194"/>
        <end position="247"/>
    </location>
</feature>
<evidence type="ECO:0000313" key="2">
    <source>
        <dbReference type="EMBL" id="EPS40380.1"/>
    </source>
</evidence>
<gene>
    <name evidence="2" type="ORF">H072_5821</name>
</gene>
<reference evidence="2 3" key="1">
    <citation type="journal article" date="2013" name="PLoS Genet.">
        <title>Genomic mechanisms accounting for the adaptation to parasitism in nematode-trapping fungi.</title>
        <authorList>
            <person name="Meerupati T."/>
            <person name="Andersson K.M."/>
            <person name="Friman E."/>
            <person name="Kumar D."/>
            <person name="Tunlid A."/>
            <person name="Ahren D."/>
        </authorList>
    </citation>
    <scope>NUCLEOTIDE SEQUENCE [LARGE SCALE GENOMIC DNA]</scope>
    <source>
        <strain evidence="2 3">CBS 200.50</strain>
    </source>
</reference>
<keyword evidence="3" id="KW-1185">Reference proteome</keyword>
<evidence type="ECO:0000313" key="3">
    <source>
        <dbReference type="Proteomes" id="UP000015100"/>
    </source>
</evidence>
<dbReference type="Proteomes" id="UP000015100">
    <property type="component" value="Unassembled WGS sequence"/>
</dbReference>
<dbReference type="AlphaFoldDB" id="S8ABP7"/>
<evidence type="ECO:0000256" key="1">
    <source>
        <dbReference type="SAM" id="MobiDB-lite"/>
    </source>
</evidence>
<dbReference type="EMBL" id="AQGS01000405">
    <property type="protein sequence ID" value="EPS40380.1"/>
    <property type="molecule type" value="Genomic_DNA"/>
</dbReference>
<comment type="caution">
    <text evidence="2">The sequence shown here is derived from an EMBL/GenBank/DDBJ whole genome shotgun (WGS) entry which is preliminary data.</text>
</comment>
<accession>S8ABP7</accession>
<name>S8ABP7_DACHA</name>
<organism evidence="2 3">
    <name type="scientific">Dactylellina haptotyla (strain CBS 200.50)</name>
    <name type="common">Nematode-trapping fungus</name>
    <name type="synonym">Monacrosporium haptotylum</name>
    <dbReference type="NCBI Taxonomy" id="1284197"/>
    <lineage>
        <taxon>Eukaryota</taxon>
        <taxon>Fungi</taxon>
        <taxon>Dikarya</taxon>
        <taxon>Ascomycota</taxon>
        <taxon>Pezizomycotina</taxon>
        <taxon>Orbiliomycetes</taxon>
        <taxon>Orbiliales</taxon>
        <taxon>Orbiliaceae</taxon>
        <taxon>Dactylellina</taxon>
    </lineage>
</organism>
<reference evidence="3" key="2">
    <citation type="submission" date="2013-04" db="EMBL/GenBank/DDBJ databases">
        <title>Genomic mechanisms accounting for the adaptation to parasitism in nematode-trapping fungi.</title>
        <authorList>
            <person name="Ahren D.G."/>
        </authorList>
    </citation>
    <scope>NUCLEOTIDE SEQUENCE [LARGE SCALE GENOMIC DNA]</scope>
    <source>
        <strain evidence="3">CBS 200.50</strain>
    </source>
</reference>